<dbReference type="Proteomes" id="UP000027265">
    <property type="component" value="Unassembled WGS sequence"/>
</dbReference>
<keyword evidence="3" id="KW-1185">Reference proteome</keyword>
<keyword evidence="1" id="KW-0812">Transmembrane</keyword>
<dbReference type="EMBL" id="KL197721">
    <property type="protein sequence ID" value="KDQ56900.1"/>
    <property type="molecule type" value="Genomic_DNA"/>
</dbReference>
<keyword evidence="1" id="KW-1133">Transmembrane helix</keyword>
<evidence type="ECO:0000313" key="2">
    <source>
        <dbReference type="EMBL" id="KDQ56900.1"/>
    </source>
</evidence>
<dbReference type="AlphaFoldDB" id="A0A067PSU6"/>
<dbReference type="HOGENOM" id="CLU_117273_1_0_1"/>
<dbReference type="InParanoid" id="A0A067PSU6"/>
<accession>A0A067PSU6</accession>
<gene>
    <name evidence="2" type="ORF">JAAARDRAFT_304713</name>
</gene>
<feature type="transmembrane region" description="Helical" evidence="1">
    <location>
        <begin position="98"/>
        <end position="119"/>
    </location>
</feature>
<organism evidence="2 3">
    <name type="scientific">Jaapia argillacea MUCL 33604</name>
    <dbReference type="NCBI Taxonomy" id="933084"/>
    <lineage>
        <taxon>Eukaryota</taxon>
        <taxon>Fungi</taxon>
        <taxon>Dikarya</taxon>
        <taxon>Basidiomycota</taxon>
        <taxon>Agaricomycotina</taxon>
        <taxon>Agaricomycetes</taxon>
        <taxon>Agaricomycetidae</taxon>
        <taxon>Jaapiales</taxon>
        <taxon>Jaapiaceae</taxon>
        <taxon>Jaapia</taxon>
    </lineage>
</organism>
<feature type="transmembrane region" description="Helical" evidence="1">
    <location>
        <begin position="28"/>
        <end position="56"/>
    </location>
</feature>
<name>A0A067PSU6_9AGAM</name>
<protein>
    <submittedName>
        <fullName evidence="2">Uncharacterized protein</fullName>
    </submittedName>
</protein>
<evidence type="ECO:0000256" key="1">
    <source>
        <dbReference type="SAM" id="Phobius"/>
    </source>
</evidence>
<reference evidence="3" key="1">
    <citation type="journal article" date="2014" name="Proc. Natl. Acad. Sci. U.S.A.">
        <title>Extensive sampling of basidiomycete genomes demonstrates inadequacy of the white-rot/brown-rot paradigm for wood decay fungi.</title>
        <authorList>
            <person name="Riley R."/>
            <person name="Salamov A.A."/>
            <person name="Brown D.W."/>
            <person name="Nagy L.G."/>
            <person name="Floudas D."/>
            <person name="Held B.W."/>
            <person name="Levasseur A."/>
            <person name="Lombard V."/>
            <person name="Morin E."/>
            <person name="Otillar R."/>
            <person name="Lindquist E.A."/>
            <person name="Sun H."/>
            <person name="LaButti K.M."/>
            <person name="Schmutz J."/>
            <person name="Jabbour D."/>
            <person name="Luo H."/>
            <person name="Baker S.E."/>
            <person name="Pisabarro A.G."/>
            <person name="Walton J.D."/>
            <person name="Blanchette R.A."/>
            <person name="Henrissat B."/>
            <person name="Martin F."/>
            <person name="Cullen D."/>
            <person name="Hibbett D.S."/>
            <person name="Grigoriev I.V."/>
        </authorList>
    </citation>
    <scope>NUCLEOTIDE SEQUENCE [LARGE SCALE GENOMIC DNA]</scope>
    <source>
        <strain evidence="3">MUCL 33604</strain>
    </source>
</reference>
<proteinExistence type="predicted"/>
<feature type="transmembrane region" description="Helical" evidence="1">
    <location>
        <begin position="139"/>
        <end position="158"/>
    </location>
</feature>
<evidence type="ECO:0000313" key="3">
    <source>
        <dbReference type="Proteomes" id="UP000027265"/>
    </source>
</evidence>
<keyword evidence="1" id="KW-0472">Membrane</keyword>
<sequence length="172" mass="19144">MHLSPSSFSLTNITPPQIMQTNTFTSGILTILTASITYFTLVFSCGFILGCIRVPLLVPKLGARYAELLEAPFMFIITIRLAHFINHKFNLRRTGAQLGVGVLALMYSFGAEYSVAKWLTEREGREWSFYAYLKSLDVIAGPVFGGLLLLYAVMPAILGSKQKVVTKNERKD</sequence>
<dbReference type="OrthoDB" id="4588380at2759"/>